<comment type="similarity">
    <text evidence="2">In the C-terminal section; belongs to the trehalose phosphatase family.</text>
</comment>
<sequence length="776" mass="87927">MMSYDDACGERPRLLVVANRLPVSAKRTGENSWSLEMSPGGKFNLLGGVTAQYDTKWIGWPGFDVYDEVEKHAFSKSLAEMKCIPVFLNEVFDQYYHGYSNGILWPILHHMGLPQEDDNDTDKTFQTQYDAYKKANRMFLDVIIDNYVEGDIIWCQDYHLMFLPQYLKEYNNNIKVGWFLHSPFPSSEVYKTLPSRSELLRSVLKADLLGFHTYDFARHFVSTCTRILGVEGTHEGVVVQGRVTRLPMGIDPERFLSTCKLPEVIQQMSELKERFAGKKVILGVDRLDMIKGIPQKYLGFEKFLEENPNLRDKVVLVQIAVPTRNGVSEYVMLVTSLRDGLNLVSHEFVACQEAKRGVLILSEFAGAGQSLGAGALLVNPWNVTEVSSAIKEALNMSAEEREKRHRVNFEYVKTHSATKWGLDFLSELNEAFHESEMQIRKIPHELPQQDAIQRYLQSNNRLIILGFCGALTEPMNNQTKETDLKLNPKLKGSLKALCNDPKTTVVVLSRSGRDILDKNFGEYKIWLAAENGMFLRLTTGEWVTNVPEKMNLDWVDGAKNVFKYFTDRTPRSFFEASETSLVWNYEYADAEFGRAQARDMLQHLWSGPISNASVDVVRGNNSVEVHAMGVTKGTAISRILGELLHKKSMSTPIDFVFCSGYLLEKDEDIYTFFESETLPSKLPLETRSKSLKKKRKVSLNALDLKKENYFSASIGQARTKARYVIDSSHDVVDFLHMLSVGDAMTRTTGSFSNSDANANLKHSNGGKTRKPNSEVC</sequence>
<feature type="region of interest" description="Disordered" evidence="6">
    <location>
        <begin position="751"/>
        <end position="776"/>
    </location>
</feature>
<dbReference type="Proteomes" id="UP000467841">
    <property type="component" value="Unassembled WGS sequence"/>
</dbReference>
<accession>A0A6D2KTL3</accession>
<feature type="compositionally biased region" description="Polar residues" evidence="6">
    <location>
        <begin position="751"/>
        <end position="766"/>
    </location>
</feature>
<dbReference type="SUPFAM" id="SSF56784">
    <property type="entry name" value="HAD-like"/>
    <property type="match status" value="1"/>
</dbReference>
<dbReference type="FunFam" id="3.40.50.2000:FF:000046">
    <property type="entry name" value="alpha,alpha-trehalose-phosphate synthase [UDP-forming] 1"/>
    <property type="match status" value="1"/>
</dbReference>
<keyword evidence="4" id="KW-0328">Glycosyltransferase</keyword>
<evidence type="ECO:0000256" key="6">
    <source>
        <dbReference type="SAM" id="MobiDB-lite"/>
    </source>
</evidence>
<dbReference type="InterPro" id="IPR023214">
    <property type="entry name" value="HAD_sf"/>
</dbReference>
<reference evidence="7" key="1">
    <citation type="submission" date="2020-01" db="EMBL/GenBank/DDBJ databases">
        <authorList>
            <person name="Mishra B."/>
        </authorList>
    </citation>
    <scope>NUCLEOTIDE SEQUENCE [LARGE SCALE GENOMIC DNA]</scope>
</reference>
<dbReference type="GO" id="GO:0005829">
    <property type="term" value="C:cytosol"/>
    <property type="evidence" value="ECO:0007669"/>
    <property type="project" value="TreeGrafter"/>
</dbReference>
<dbReference type="FunFam" id="3.30.70.1020:FF:000001">
    <property type="entry name" value="Alpha,alpha-trehalose-phosphate synthase [UDP-forming] 1"/>
    <property type="match status" value="1"/>
</dbReference>
<gene>
    <name evidence="7" type="ORF">MERR_LOCUS43924</name>
</gene>
<dbReference type="Pfam" id="PF02358">
    <property type="entry name" value="Trehalose_PPase"/>
    <property type="match status" value="1"/>
</dbReference>
<evidence type="ECO:0000256" key="3">
    <source>
        <dbReference type="ARBA" id="ARBA00012538"/>
    </source>
</evidence>
<evidence type="ECO:0000313" key="7">
    <source>
        <dbReference type="EMBL" id="CAA7056688.1"/>
    </source>
</evidence>
<protein>
    <recommendedName>
        <fullName evidence="3">alpha,alpha-trehalose-phosphate synthase (UDP-forming)</fullName>
        <ecNumber evidence="3">2.4.1.15</ecNumber>
    </recommendedName>
</protein>
<keyword evidence="5" id="KW-0808">Transferase</keyword>
<dbReference type="Pfam" id="PF00982">
    <property type="entry name" value="Glyco_transf_20"/>
    <property type="match status" value="2"/>
</dbReference>
<comment type="caution">
    <text evidence="7">The sequence shown here is derived from an EMBL/GenBank/DDBJ whole genome shotgun (WGS) entry which is preliminary data.</text>
</comment>
<dbReference type="Gene3D" id="3.40.50.1000">
    <property type="entry name" value="HAD superfamily/HAD-like"/>
    <property type="match status" value="1"/>
</dbReference>
<dbReference type="GO" id="GO:0004805">
    <property type="term" value="F:trehalose-phosphatase activity"/>
    <property type="evidence" value="ECO:0007669"/>
    <property type="project" value="TreeGrafter"/>
</dbReference>
<dbReference type="EC" id="2.4.1.15" evidence="3"/>
<evidence type="ECO:0000256" key="5">
    <source>
        <dbReference type="ARBA" id="ARBA00022679"/>
    </source>
</evidence>
<evidence type="ECO:0000256" key="2">
    <source>
        <dbReference type="ARBA" id="ARBA00006330"/>
    </source>
</evidence>
<dbReference type="GO" id="GO:0003825">
    <property type="term" value="F:alpha,alpha-trehalose-phosphate synthase (UDP-forming) activity"/>
    <property type="evidence" value="ECO:0007669"/>
    <property type="project" value="UniProtKB-EC"/>
</dbReference>
<dbReference type="SUPFAM" id="SSF53756">
    <property type="entry name" value="UDP-Glycosyltransferase/glycogen phosphorylase"/>
    <property type="match status" value="1"/>
</dbReference>
<dbReference type="PANTHER" id="PTHR10788:SF83">
    <property type="entry name" value="ALPHA,ALPHA-TREHALOSE-PHOSPHATE SYNTHASE [UDP-FORMING] 3-RELATED"/>
    <property type="match status" value="1"/>
</dbReference>
<dbReference type="CDD" id="cd01627">
    <property type="entry name" value="HAD_TPP"/>
    <property type="match status" value="1"/>
</dbReference>
<dbReference type="PANTHER" id="PTHR10788">
    <property type="entry name" value="TREHALOSE-6-PHOSPHATE SYNTHASE"/>
    <property type="match status" value="1"/>
</dbReference>
<dbReference type="OrthoDB" id="755951at2759"/>
<dbReference type="AlphaFoldDB" id="A0A6D2KTL3"/>
<evidence type="ECO:0000256" key="4">
    <source>
        <dbReference type="ARBA" id="ARBA00022676"/>
    </source>
</evidence>
<dbReference type="CDD" id="cd03788">
    <property type="entry name" value="GT20_TPS"/>
    <property type="match status" value="1"/>
</dbReference>
<evidence type="ECO:0000256" key="1">
    <source>
        <dbReference type="ARBA" id="ARBA00005409"/>
    </source>
</evidence>
<dbReference type="InterPro" id="IPR036412">
    <property type="entry name" value="HAD-like_sf"/>
</dbReference>
<proteinExistence type="inferred from homology"/>
<keyword evidence="8" id="KW-1185">Reference proteome</keyword>
<dbReference type="InterPro" id="IPR003337">
    <property type="entry name" value="Trehalose_PPase"/>
</dbReference>
<organism evidence="7 8">
    <name type="scientific">Microthlaspi erraticum</name>
    <dbReference type="NCBI Taxonomy" id="1685480"/>
    <lineage>
        <taxon>Eukaryota</taxon>
        <taxon>Viridiplantae</taxon>
        <taxon>Streptophyta</taxon>
        <taxon>Embryophyta</taxon>
        <taxon>Tracheophyta</taxon>
        <taxon>Spermatophyta</taxon>
        <taxon>Magnoliopsida</taxon>
        <taxon>eudicotyledons</taxon>
        <taxon>Gunneridae</taxon>
        <taxon>Pentapetalae</taxon>
        <taxon>rosids</taxon>
        <taxon>malvids</taxon>
        <taxon>Brassicales</taxon>
        <taxon>Brassicaceae</taxon>
        <taxon>Coluteocarpeae</taxon>
        <taxon>Microthlaspi</taxon>
    </lineage>
</organism>
<dbReference type="EMBL" id="CACVBM020001651">
    <property type="protein sequence ID" value="CAA7056688.1"/>
    <property type="molecule type" value="Genomic_DNA"/>
</dbReference>
<comment type="similarity">
    <text evidence="1">In the N-terminal section; belongs to the glycosyltransferase 20 family.</text>
</comment>
<name>A0A6D2KTL3_9BRAS</name>
<evidence type="ECO:0000313" key="8">
    <source>
        <dbReference type="Proteomes" id="UP000467841"/>
    </source>
</evidence>
<dbReference type="GO" id="GO:0005992">
    <property type="term" value="P:trehalose biosynthetic process"/>
    <property type="evidence" value="ECO:0007669"/>
    <property type="project" value="InterPro"/>
</dbReference>
<dbReference type="Gene3D" id="3.40.50.2000">
    <property type="entry name" value="Glycogen Phosphorylase B"/>
    <property type="match status" value="3"/>
</dbReference>
<dbReference type="InterPro" id="IPR001830">
    <property type="entry name" value="Glyco_trans_20"/>
</dbReference>